<evidence type="ECO:0000256" key="3">
    <source>
        <dbReference type="ARBA" id="ARBA00022801"/>
    </source>
</evidence>
<feature type="binding site" evidence="4">
    <location>
        <position position="139"/>
    </location>
    <ligand>
        <name>a divalent metal cation</name>
        <dbReference type="ChEBI" id="CHEBI:60240"/>
        <label>2</label>
    </ligand>
</feature>
<dbReference type="KEGG" id="tdu:QJT80_14070"/>
<dbReference type="PROSITE" id="PS01090">
    <property type="entry name" value="TATD_2"/>
    <property type="match status" value="1"/>
</dbReference>
<feature type="binding site" evidence="4">
    <location>
        <position position="103"/>
    </location>
    <ligand>
        <name>a divalent metal cation</name>
        <dbReference type="ChEBI" id="CHEBI:60240"/>
        <label>1</label>
    </ligand>
</feature>
<dbReference type="PIRSF" id="PIRSF005902">
    <property type="entry name" value="DNase_TatD"/>
    <property type="match status" value="1"/>
</dbReference>
<organism evidence="5">
    <name type="scientific">Candidatus Thiocaldithrix dubininis</name>
    <dbReference type="NCBI Taxonomy" id="3080823"/>
    <lineage>
        <taxon>Bacteria</taxon>
        <taxon>Pseudomonadati</taxon>
        <taxon>Pseudomonadota</taxon>
        <taxon>Gammaproteobacteria</taxon>
        <taxon>Thiotrichales</taxon>
        <taxon>Thiotrichaceae</taxon>
        <taxon>Candidatus Thiocaldithrix</taxon>
    </lineage>
</organism>
<reference evidence="5" key="2">
    <citation type="submission" date="2023-04" db="EMBL/GenBank/DDBJ databases">
        <authorList>
            <person name="Beletskiy A.V."/>
            <person name="Mardanov A.V."/>
            <person name="Ravin N.V."/>
        </authorList>
    </citation>
    <scope>NUCLEOTIDE SEQUENCE</scope>
    <source>
        <strain evidence="5">GKL-01</strain>
    </source>
</reference>
<reference evidence="5" key="1">
    <citation type="journal article" date="2023" name="Int. J. Mol. Sci.">
        <title>Metagenomics Revealed a New Genus 'Candidatus Thiocaldithrix dubininis' gen. nov., sp. nov. and a New Species 'Candidatus Thiothrix putei' sp. nov. in the Family Thiotrichaceae, Some Members of Which Have Traits of Both Na+- and H+-Motive Energetics.</title>
        <authorList>
            <person name="Ravin N.V."/>
            <person name="Muntyan M.S."/>
            <person name="Smolyakov D.D."/>
            <person name="Rudenko T.S."/>
            <person name="Beletsky A.V."/>
            <person name="Mardanov A.V."/>
            <person name="Grabovich M.Y."/>
        </authorList>
    </citation>
    <scope>NUCLEOTIDE SEQUENCE</scope>
    <source>
        <strain evidence="5">GKL-01</strain>
    </source>
</reference>
<accession>A0AA95H6X5</accession>
<feature type="binding site" evidence="4">
    <location>
        <position position="20"/>
    </location>
    <ligand>
        <name>a divalent metal cation</name>
        <dbReference type="ChEBI" id="CHEBI:60240"/>
        <label>1</label>
    </ligand>
</feature>
<evidence type="ECO:0000256" key="2">
    <source>
        <dbReference type="ARBA" id="ARBA00022723"/>
    </source>
</evidence>
<dbReference type="Gene3D" id="3.20.20.140">
    <property type="entry name" value="Metal-dependent hydrolases"/>
    <property type="match status" value="1"/>
</dbReference>
<proteinExistence type="inferred from homology"/>
<dbReference type="EMBL" id="CP124755">
    <property type="protein sequence ID" value="WGZ90598.1"/>
    <property type="molecule type" value="Genomic_DNA"/>
</dbReference>
<dbReference type="PANTHER" id="PTHR46124:SF2">
    <property type="entry name" value="D-AMINOACYL-TRNA DEACYLASE"/>
    <property type="match status" value="1"/>
</dbReference>
<dbReference type="AlphaFoldDB" id="A0AA95H6X5"/>
<evidence type="ECO:0000256" key="1">
    <source>
        <dbReference type="ARBA" id="ARBA00009275"/>
    </source>
</evidence>
<dbReference type="Proteomes" id="UP001300672">
    <property type="component" value="Chromosome"/>
</dbReference>
<feature type="binding site" evidence="4">
    <location>
        <position position="18"/>
    </location>
    <ligand>
        <name>a divalent metal cation</name>
        <dbReference type="ChEBI" id="CHEBI:60240"/>
        <label>1</label>
    </ligand>
</feature>
<keyword evidence="3 5" id="KW-0378">Hydrolase</keyword>
<feature type="binding site" evidence="4">
    <location>
        <position position="165"/>
    </location>
    <ligand>
        <name>a divalent metal cation</name>
        <dbReference type="ChEBI" id="CHEBI:60240"/>
        <label>2</label>
    </ligand>
</feature>
<dbReference type="GO" id="GO:0016788">
    <property type="term" value="F:hydrolase activity, acting on ester bonds"/>
    <property type="evidence" value="ECO:0007669"/>
    <property type="project" value="InterPro"/>
</dbReference>
<dbReference type="Pfam" id="PF01026">
    <property type="entry name" value="TatD_DNase"/>
    <property type="match status" value="1"/>
</dbReference>
<name>A0AA95H6X5_9GAMM</name>
<dbReference type="GO" id="GO:0046872">
    <property type="term" value="F:metal ion binding"/>
    <property type="evidence" value="ECO:0007669"/>
    <property type="project" value="UniProtKB-KW"/>
</dbReference>
<comment type="similarity">
    <text evidence="1">Belongs to the metallo-dependent hydrolases superfamily. TatD-type hydrolase family.</text>
</comment>
<sequence>MSQKFPIPVFKHPIIETHCHLDYLKGQALQQVLDAAQAVNIERILTIAVSPDNLQTVMQLAQSHSQVWGTQGVHPHDAKDYTAETDAQIRANASHDKILAIGEIGLDYHYDHSDRAVQRKVFEQQLQIAIELNLPIVVHTREADEDTQAILKNYLPHMPKRGVIHSFTSGKALAEYCLSEGFCLGFNGISTFKPADNVREIIALTPIEQILLETDAPFLTPIPYRGHKNEPKYLPFIAEQVAKVKRMDLETLLPQVWQNSVNTFWNGV</sequence>
<dbReference type="GO" id="GO:0004536">
    <property type="term" value="F:DNA nuclease activity"/>
    <property type="evidence" value="ECO:0007669"/>
    <property type="project" value="InterPro"/>
</dbReference>
<keyword evidence="2 4" id="KW-0479">Metal-binding</keyword>
<evidence type="ECO:0000256" key="4">
    <source>
        <dbReference type="PIRSR" id="PIRSR005902-1"/>
    </source>
</evidence>
<evidence type="ECO:0000313" key="5">
    <source>
        <dbReference type="EMBL" id="WGZ90598.1"/>
    </source>
</evidence>
<dbReference type="CDD" id="cd01310">
    <property type="entry name" value="TatD_DNAse"/>
    <property type="match status" value="1"/>
</dbReference>
<gene>
    <name evidence="5" type="ORF">QJT80_14070</name>
</gene>
<feature type="binding site" evidence="4">
    <location>
        <position position="215"/>
    </location>
    <ligand>
        <name>a divalent metal cation</name>
        <dbReference type="ChEBI" id="CHEBI:60240"/>
        <label>1</label>
    </ligand>
</feature>
<dbReference type="InterPro" id="IPR015991">
    <property type="entry name" value="TatD/YcfH-like"/>
</dbReference>
<dbReference type="InterPro" id="IPR001130">
    <property type="entry name" value="TatD-like"/>
</dbReference>
<dbReference type="InterPro" id="IPR032466">
    <property type="entry name" value="Metal_Hydrolase"/>
</dbReference>
<protein>
    <submittedName>
        <fullName evidence="5">TatD family hydrolase</fullName>
    </submittedName>
</protein>
<dbReference type="InterPro" id="IPR018228">
    <property type="entry name" value="DNase_TatD-rel_CS"/>
</dbReference>
<dbReference type="NCBIfam" id="TIGR00010">
    <property type="entry name" value="YchF/TatD family DNA exonuclease"/>
    <property type="match status" value="1"/>
</dbReference>
<dbReference type="PANTHER" id="PTHR46124">
    <property type="entry name" value="D-AMINOACYL-TRNA DEACYLASE"/>
    <property type="match status" value="1"/>
</dbReference>
<dbReference type="SUPFAM" id="SSF51556">
    <property type="entry name" value="Metallo-dependent hydrolases"/>
    <property type="match status" value="1"/>
</dbReference>
<dbReference type="FunFam" id="3.20.20.140:FF:000005">
    <property type="entry name" value="TatD family hydrolase"/>
    <property type="match status" value="1"/>
</dbReference>